<keyword evidence="3" id="KW-1133">Transmembrane helix</keyword>
<feature type="region of interest" description="Disordered" evidence="2">
    <location>
        <begin position="620"/>
        <end position="644"/>
    </location>
</feature>
<protein>
    <submittedName>
        <fullName evidence="4">Uncharacterized protein</fullName>
    </submittedName>
</protein>
<evidence type="ECO:0000256" key="3">
    <source>
        <dbReference type="SAM" id="Phobius"/>
    </source>
</evidence>
<feature type="compositionally biased region" description="Low complexity" evidence="2">
    <location>
        <begin position="520"/>
        <end position="533"/>
    </location>
</feature>
<feature type="region of interest" description="Disordered" evidence="2">
    <location>
        <begin position="181"/>
        <end position="214"/>
    </location>
</feature>
<comment type="caution">
    <text evidence="4">The sequence shown here is derived from an EMBL/GenBank/DDBJ whole genome shotgun (WGS) entry which is preliminary data.</text>
</comment>
<keyword evidence="3" id="KW-0472">Membrane</keyword>
<evidence type="ECO:0000256" key="2">
    <source>
        <dbReference type="SAM" id="MobiDB-lite"/>
    </source>
</evidence>
<feature type="region of interest" description="Disordered" evidence="2">
    <location>
        <begin position="520"/>
        <end position="547"/>
    </location>
</feature>
<feature type="compositionally biased region" description="Polar residues" evidence="2">
    <location>
        <begin position="972"/>
        <end position="981"/>
    </location>
</feature>
<proteinExistence type="predicted"/>
<feature type="compositionally biased region" description="Low complexity" evidence="2">
    <location>
        <begin position="89"/>
        <end position="115"/>
    </location>
</feature>
<feature type="region of interest" description="Disordered" evidence="2">
    <location>
        <begin position="67"/>
        <end position="123"/>
    </location>
</feature>
<sequence length="981" mass="108555">MSGNNVNTNDKISTQELDAALNATSTTNPLVSIHNQTYLTACIEYLESVLPYDELPGAIVHCSTSTENDASDAWGTQGGQFWSPPTPGPTTASPTTHRPSNAPSLSPSSSQSPTGRRPRITPTLHDKLFVLRGTIYYDRNANGRRDADVQSDLSKDTEFEIGLGGVNLRLVECDLETNSAVEQQRKPGGGAGMNSNGSNGDKREDDDDEDSNWNSYSQTISLGYDVLFHPTLADRGVDGGKYNMIDIKVNRAYFIQAEAPAGYLFTGGVCNDDIPGWKCPSTSIERDTPDAADSIKALQNDRVTYANNFMNGGENALGLRQGRSIRCVSVNRTGRVDGTLDLGVMKVGDVLLDHTEVRLSLDLANVENSLVNVTKKDVDQDQTQQQQQGQDGPQEGRQRSLMHSLLSVFSGQSSTDASLLLEERLLRHATHIGNGRYLLNEDDRYAIGVVAAEVLASSLDERLAKNMVELDHISPKEVVLTIAPKEKTADNDNSGAYAGESYVASNVHDKGEGNNRLLRNATTTTNTNSANSNKRPVMNSRNPTPRRTNRLTVDLEVWGHYPPQLNVDFDYIVQDSINRETEIIREELKDYNTNCDDQTEKVYDHGYLLNDFEEIHSNKGVTTNRKRKGPLDEEESEEQVSTEGGVFRTACSNDVKLPDYFEKSLEEIKVTTVGKVLILEEPSETPVLVIGLLVALLVVMVIGGFFIFRMAFKRKSDNDDNIRNTNNDGQWTEYGSKVHSVGIQLHDKTDEEIKQQMKGIGSYDRSVISPPVRQSFFRRKVGNVSAALNAERRRITARLGAVQKRPSETGEQSNPYSHSHMNITQAIDRDDKSCIPLDKSTYDASICRPAGNSTFIPLNEDHVDAEERIKAFERRMMTMKAQIAQEKSSTIDEEDLCDESTVSSRPFVPTKIKFSSQYEKKSSANSFKSSVSSGLSSSSARKERHQKIPDKKNDSNNSKSRQRPHPGFRTISAKSPSRSLS</sequence>
<keyword evidence="1" id="KW-0175">Coiled coil</keyword>
<gene>
    <name evidence="4" type="ORF">HJC23_013538</name>
</gene>
<evidence type="ECO:0000313" key="5">
    <source>
        <dbReference type="Proteomes" id="UP001516023"/>
    </source>
</evidence>
<feature type="compositionally biased region" description="Low complexity" evidence="2">
    <location>
        <begin position="381"/>
        <end position="395"/>
    </location>
</feature>
<feature type="transmembrane region" description="Helical" evidence="3">
    <location>
        <begin position="687"/>
        <end position="708"/>
    </location>
</feature>
<dbReference type="Proteomes" id="UP001516023">
    <property type="component" value="Unassembled WGS sequence"/>
</dbReference>
<name>A0ABD3NHW6_9STRA</name>
<feature type="compositionally biased region" description="Low complexity" evidence="2">
    <location>
        <begin position="923"/>
        <end position="939"/>
    </location>
</feature>
<feature type="region of interest" description="Disordered" evidence="2">
    <location>
        <begin position="918"/>
        <end position="981"/>
    </location>
</feature>
<dbReference type="EMBL" id="JABMIG020000535">
    <property type="protein sequence ID" value="KAL3775487.1"/>
    <property type="molecule type" value="Genomic_DNA"/>
</dbReference>
<evidence type="ECO:0000313" key="4">
    <source>
        <dbReference type="EMBL" id="KAL3775487.1"/>
    </source>
</evidence>
<reference evidence="4 5" key="1">
    <citation type="journal article" date="2020" name="G3 (Bethesda)">
        <title>Improved Reference Genome for Cyclotella cryptica CCMP332, a Model for Cell Wall Morphogenesis, Salinity Adaptation, and Lipid Production in Diatoms (Bacillariophyta).</title>
        <authorList>
            <person name="Roberts W.R."/>
            <person name="Downey K.M."/>
            <person name="Ruck E.C."/>
            <person name="Traller J.C."/>
            <person name="Alverson A.J."/>
        </authorList>
    </citation>
    <scope>NUCLEOTIDE SEQUENCE [LARGE SCALE GENOMIC DNA]</scope>
    <source>
        <strain evidence="4 5">CCMP332</strain>
    </source>
</reference>
<dbReference type="AlphaFoldDB" id="A0ABD3NHW6"/>
<evidence type="ECO:0000256" key="1">
    <source>
        <dbReference type="SAM" id="Coils"/>
    </source>
</evidence>
<organism evidence="4 5">
    <name type="scientific">Cyclotella cryptica</name>
    <dbReference type="NCBI Taxonomy" id="29204"/>
    <lineage>
        <taxon>Eukaryota</taxon>
        <taxon>Sar</taxon>
        <taxon>Stramenopiles</taxon>
        <taxon>Ochrophyta</taxon>
        <taxon>Bacillariophyta</taxon>
        <taxon>Coscinodiscophyceae</taxon>
        <taxon>Thalassiosirophycidae</taxon>
        <taxon>Stephanodiscales</taxon>
        <taxon>Stephanodiscaceae</taxon>
        <taxon>Cyclotella</taxon>
    </lineage>
</organism>
<feature type="region of interest" description="Disordered" evidence="2">
    <location>
        <begin position="376"/>
        <end position="398"/>
    </location>
</feature>
<keyword evidence="5" id="KW-1185">Reference proteome</keyword>
<accession>A0ABD3NHW6</accession>
<keyword evidence="3" id="KW-0812">Transmembrane</keyword>
<feature type="coiled-coil region" evidence="1">
    <location>
        <begin position="862"/>
        <end position="889"/>
    </location>
</feature>